<sequence>MTAPVSTPLQKTVRWLATYANFPGTRLANRAELLLLITTAAEQEQVALQRSPRFLVESNNIAADASLRAYNMNRSLAHYVSNNAQKT</sequence>
<dbReference type="RefSeq" id="WP_144230708.1">
    <property type="nucleotide sequence ID" value="NZ_CBCRVV010000017.1"/>
</dbReference>
<proteinExistence type="predicted"/>
<reference evidence="1 2" key="1">
    <citation type="submission" date="2019-07" db="EMBL/GenBank/DDBJ databases">
        <title>Description of 53C-WASEF.</title>
        <authorList>
            <person name="Pitt A."/>
            <person name="Hahn M.W."/>
        </authorList>
    </citation>
    <scope>NUCLEOTIDE SEQUENCE [LARGE SCALE GENOMIC DNA]</scope>
    <source>
        <strain evidence="1 2">53C-WASEF</strain>
    </source>
</reference>
<accession>A0A556QJT8</accession>
<evidence type="ECO:0000313" key="2">
    <source>
        <dbReference type="Proteomes" id="UP000315648"/>
    </source>
</evidence>
<name>A0A556QJT8_9BACT</name>
<organism evidence="1 2">
    <name type="scientific">Rariglobus hedericola</name>
    <dbReference type="NCBI Taxonomy" id="2597822"/>
    <lineage>
        <taxon>Bacteria</taxon>
        <taxon>Pseudomonadati</taxon>
        <taxon>Verrucomicrobiota</taxon>
        <taxon>Opitutia</taxon>
        <taxon>Opitutales</taxon>
        <taxon>Opitutaceae</taxon>
        <taxon>Rariglobus</taxon>
    </lineage>
</organism>
<evidence type="ECO:0000313" key="1">
    <source>
        <dbReference type="EMBL" id="TSJ76888.1"/>
    </source>
</evidence>
<dbReference type="EMBL" id="VMBG01000002">
    <property type="protein sequence ID" value="TSJ76888.1"/>
    <property type="molecule type" value="Genomic_DNA"/>
</dbReference>
<dbReference type="Proteomes" id="UP000315648">
    <property type="component" value="Unassembled WGS sequence"/>
</dbReference>
<keyword evidence="2" id="KW-1185">Reference proteome</keyword>
<protein>
    <submittedName>
        <fullName evidence="1">Uncharacterized protein</fullName>
    </submittedName>
</protein>
<dbReference type="OrthoDB" id="199574at2"/>
<dbReference type="AlphaFoldDB" id="A0A556QJT8"/>
<gene>
    <name evidence="1" type="ORF">FPL22_12280</name>
</gene>
<comment type="caution">
    <text evidence="1">The sequence shown here is derived from an EMBL/GenBank/DDBJ whole genome shotgun (WGS) entry which is preliminary data.</text>
</comment>